<keyword evidence="1" id="KW-0040">ANK repeat</keyword>
<dbReference type="EMBL" id="WVTA01000016">
    <property type="protein sequence ID" value="KAK3201239.1"/>
    <property type="molecule type" value="Genomic_DNA"/>
</dbReference>
<dbReference type="SUPFAM" id="SSF48403">
    <property type="entry name" value="Ankyrin repeat"/>
    <property type="match status" value="1"/>
</dbReference>
<sequence length="690" mass="77177">MTAYPYERLPHGRWIRLLRLLPSHNESTQIECELINKFLGDEDEHHFEALSYCWGDATVTRAILVNGYTFHATLNLFQALESLRKTDIPRLLWVDAVCINQKDLVEQGAQVAIMWHIYAAASSVVVWLGPLDRDSAVAMRNINAGAAYAKVIARKKWDREGTMCRCHAGDGRTHPDRVGVLKLITREWFTRVWQVLQEVCAAKRVVIACGSMIVDGEQFHREITSVAFFYPSMDRILRRIRPALDFMNHSENASSSGGRKLSLIELVETFKTWKATMAIDKVYALLGMSSDAYHSSELQPDYTIPLEQLAEKLVKFAFPTASLRYTYDLDTSGEVSFEVEGLLLGTLGGKCRGPGARAWSIHSGKSDLAGAVFNSKVLDLQDWMIPMTNERKLREGGTVVLLRGSTRPSIIYKEGDNYKVDMLATPSPIYGFPWFQKLSGEWNWNDILETLSRQTESLMRFNLTWNPFRAPSPSELSRFTPHPNDFSIQWEAMLETIKDAADQNEDQYDTHDCNTITHLWITYQQDKQALKSGTSQHTLTLHHAAYRNAPGTLKLLLDSGAPVDALHSTLHRTPLHIAAHEGHLAVVRELLHAGANPSILDPTGCSALHLAISAQHTSIVKLLLYFGASPIPAPNTTPTYLIGPAVFGLTEMMTALLDAGADPNATDEIPGMKADWLKTNDFTLYTNSTP</sequence>
<dbReference type="PROSITE" id="PS50088">
    <property type="entry name" value="ANK_REPEAT"/>
    <property type="match status" value="2"/>
</dbReference>
<reference evidence="3 4" key="1">
    <citation type="submission" date="2021-02" db="EMBL/GenBank/DDBJ databases">
        <title>Genome assembly of Pseudopithomyces chartarum.</title>
        <authorList>
            <person name="Jauregui R."/>
            <person name="Singh J."/>
            <person name="Voisey C."/>
        </authorList>
    </citation>
    <scope>NUCLEOTIDE SEQUENCE [LARGE SCALE GENOMIC DNA]</scope>
    <source>
        <strain evidence="3 4">AGR01</strain>
    </source>
</reference>
<dbReference type="Pfam" id="PF06985">
    <property type="entry name" value="HET"/>
    <property type="match status" value="1"/>
</dbReference>
<feature type="repeat" description="ANK" evidence="1">
    <location>
        <begin position="570"/>
        <end position="602"/>
    </location>
</feature>
<gene>
    <name evidence="3" type="ORF">GRF29_185g244714</name>
</gene>
<feature type="domain" description="Heterokaryon incompatibility" evidence="2">
    <location>
        <begin position="47"/>
        <end position="198"/>
    </location>
</feature>
<protein>
    <recommendedName>
        <fullName evidence="2">Heterokaryon incompatibility domain-containing protein</fullName>
    </recommendedName>
</protein>
<accession>A0AAN6LP58</accession>
<keyword evidence="4" id="KW-1185">Reference proteome</keyword>
<evidence type="ECO:0000259" key="2">
    <source>
        <dbReference type="Pfam" id="PF06985"/>
    </source>
</evidence>
<dbReference type="Proteomes" id="UP001280581">
    <property type="component" value="Unassembled WGS sequence"/>
</dbReference>
<dbReference type="SMART" id="SM00248">
    <property type="entry name" value="ANK"/>
    <property type="match status" value="3"/>
</dbReference>
<proteinExistence type="predicted"/>
<dbReference type="InterPro" id="IPR052895">
    <property type="entry name" value="HetReg/Transcr_Mod"/>
</dbReference>
<dbReference type="Gene3D" id="1.25.40.20">
    <property type="entry name" value="Ankyrin repeat-containing domain"/>
    <property type="match status" value="1"/>
</dbReference>
<name>A0AAN6LP58_9PLEO</name>
<dbReference type="InterPro" id="IPR002110">
    <property type="entry name" value="Ankyrin_rpt"/>
</dbReference>
<evidence type="ECO:0000313" key="3">
    <source>
        <dbReference type="EMBL" id="KAK3201239.1"/>
    </source>
</evidence>
<organism evidence="3 4">
    <name type="scientific">Pseudopithomyces chartarum</name>
    <dbReference type="NCBI Taxonomy" id="1892770"/>
    <lineage>
        <taxon>Eukaryota</taxon>
        <taxon>Fungi</taxon>
        <taxon>Dikarya</taxon>
        <taxon>Ascomycota</taxon>
        <taxon>Pezizomycotina</taxon>
        <taxon>Dothideomycetes</taxon>
        <taxon>Pleosporomycetidae</taxon>
        <taxon>Pleosporales</taxon>
        <taxon>Massarineae</taxon>
        <taxon>Didymosphaeriaceae</taxon>
        <taxon>Pseudopithomyces</taxon>
    </lineage>
</organism>
<dbReference type="Pfam" id="PF12796">
    <property type="entry name" value="Ank_2"/>
    <property type="match status" value="1"/>
</dbReference>
<dbReference type="AlphaFoldDB" id="A0AAN6LP58"/>
<dbReference type="InterPro" id="IPR010730">
    <property type="entry name" value="HET"/>
</dbReference>
<dbReference type="PROSITE" id="PS50297">
    <property type="entry name" value="ANK_REP_REGION"/>
    <property type="match status" value="2"/>
</dbReference>
<dbReference type="InterPro" id="IPR036770">
    <property type="entry name" value="Ankyrin_rpt-contain_sf"/>
</dbReference>
<dbReference type="PRINTS" id="PR01415">
    <property type="entry name" value="ANKYRIN"/>
</dbReference>
<feature type="repeat" description="ANK" evidence="1">
    <location>
        <begin position="603"/>
        <end position="629"/>
    </location>
</feature>
<evidence type="ECO:0000313" key="4">
    <source>
        <dbReference type="Proteomes" id="UP001280581"/>
    </source>
</evidence>
<dbReference type="PANTHER" id="PTHR24148">
    <property type="entry name" value="ANKYRIN REPEAT DOMAIN-CONTAINING PROTEIN 39 HOMOLOG-RELATED"/>
    <property type="match status" value="1"/>
</dbReference>
<dbReference type="PANTHER" id="PTHR24148:SF78">
    <property type="entry name" value="HETEROKARYON INCOMPATIBILITY DOMAIN-CONTAINING PROTEIN"/>
    <property type="match status" value="1"/>
</dbReference>
<comment type="caution">
    <text evidence="3">The sequence shown here is derived from an EMBL/GenBank/DDBJ whole genome shotgun (WGS) entry which is preliminary data.</text>
</comment>
<evidence type="ECO:0000256" key="1">
    <source>
        <dbReference type="PROSITE-ProRule" id="PRU00023"/>
    </source>
</evidence>